<dbReference type="Proteomes" id="UP000786185">
    <property type="component" value="Unassembled WGS sequence"/>
</dbReference>
<feature type="non-terminal residue" evidence="1">
    <location>
        <position position="1"/>
    </location>
</feature>
<gene>
    <name evidence="1" type="ORF">ERJ77_24130</name>
</gene>
<comment type="caution">
    <text evidence="1">The sequence shown here is derived from an EMBL/GenBank/DDBJ whole genome shotgun (WGS) entry which is preliminary data.</text>
</comment>
<name>A0AAW4BIA3_VIBAN</name>
<sequence>RAGYKSLDNSAGFSLRTKELLTRWLKTSKLMYQSLGILVLNELPLCPFFSASGEVWTFGTHGTNLSYINAQLEKITGLTVTASRFRATKSDVLMRVTEDIFLVSQGLNNTMNVVAKR</sequence>
<reference evidence="1" key="1">
    <citation type="journal article" date="2021" name="PeerJ">
        <title>Analysis of 44 Vibrio anguillarum genomes reveals high genetic diversity.</title>
        <authorList>
            <person name="Hansen M.J."/>
            <person name="Dalsgaard I."/>
        </authorList>
    </citation>
    <scope>NUCLEOTIDE SEQUENCE</scope>
    <source>
        <strain evidence="1">850617-1/1</strain>
    </source>
</reference>
<evidence type="ECO:0000313" key="1">
    <source>
        <dbReference type="EMBL" id="MBF4437516.1"/>
    </source>
</evidence>
<protein>
    <submittedName>
        <fullName evidence="1">Uncharacterized protein</fullName>
    </submittedName>
</protein>
<feature type="non-terminal residue" evidence="1">
    <location>
        <position position="117"/>
    </location>
</feature>
<evidence type="ECO:0000313" key="2">
    <source>
        <dbReference type="Proteomes" id="UP000786185"/>
    </source>
</evidence>
<organism evidence="1 2">
    <name type="scientific">Vibrio anguillarum</name>
    <name type="common">Listonella anguillarum</name>
    <dbReference type="NCBI Taxonomy" id="55601"/>
    <lineage>
        <taxon>Bacteria</taxon>
        <taxon>Pseudomonadati</taxon>
        <taxon>Pseudomonadota</taxon>
        <taxon>Gammaproteobacteria</taxon>
        <taxon>Vibrionales</taxon>
        <taxon>Vibrionaceae</taxon>
        <taxon>Vibrio</taxon>
    </lineage>
</organism>
<proteinExistence type="predicted"/>
<dbReference type="EMBL" id="SCLC01001033">
    <property type="protein sequence ID" value="MBF4437516.1"/>
    <property type="molecule type" value="Genomic_DNA"/>
</dbReference>
<dbReference type="AlphaFoldDB" id="A0AAW4BIA3"/>
<accession>A0AAW4BIA3</accession>